<evidence type="ECO:0000256" key="5">
    <source>
        <dbReference type="ARBA" id="ARBA00022801"/>
    </source>
</evidence>
<evidence type="ECO:0000256" key="6">
    <source>
        <dbReference type="ARBA" id="ARBA00023295"/>
    </source>
</evidence>
<dbReference type="InterPro" id="IPR057739">
    <property type="entry name" value="Glyco_hydro_29_N"/>
</dbReference>
<dbReference type="PANTHER" id="PTHR10030:SF37">
    <property type="entry name" value="ALPHA-L-FUCOSIDASE-RELATED"/>
    <property type="match status" value="1"/>
</dbReference>
<keyword evidence="6" id="KW-0326">Glycosidase</keyword>
<organism evidence="9 10">
    <name type="scientific">Arcticibacter pallidicorallinus</name>
    <dbReference type="NCBI Taxonomy" id="1259464"/>
    <lineage>
        <taxon>Bacteria</taxon>
        <taxon>Pseudomonadati</taxon>
        <taxon>Bacteroidota</taxon>
        <taxon>Sphingobacteriia</taxon>
        <taxon>Sphingobacteriales</taxon>
        <taxon>Sphingobacteriaceae</taxon>
        <taxon>Arcticibacter</taxon>
    </lineage>
</organism>
<sequence>MNRLKVSYPAMLPVLLAIMLMTIPDGGSAQVQGDEDQNMFNQAQQRDHQAVEKAKRSWWTNAQKTQSDRLVWWREAKYGMFIHWGIYSDPAGEWKGKKVEGYAEHLMRKEQLSKSAYSNLAREFNPKLFNAEQWILAAKNAGMRYFIVTAKHHDGFALWNSKVSDFDVFDQTPFKRDPMEELAAAAKKHGIRFGFYYSHAFDWEHPDAPGNDWEYSNPGGDKLLGGTNWFDAKPEWLPKAAKYVDEKAIPQIKELIANYQPDILWFDTPHKLPLSENLRILKAIREADPNIVVNGRLARSASFNFGDYINTGDRPAEFRSVDGDWEAIPTTNESYGYSRHDISHKSARFFIQLLAKASAKGGNLLMNIGPKGDGSFDSRDTQILDSIGSWIHKNEESIYGTRKTRIPVQSWGVITEKPGKLYLHVFNWPRDGILELGGLKNKILKAYVLADPKKSALEVRQAGNADFTIKVPQKSPDESDAVIVVDISGEVVPDVERRISSKEGINRLLAFDANIHGTGFSFGDGKANRYFAEGWKSVNDYLTWDLKALQRSKYRLLVRYLPVTEAGMAYDININGSQFKMTPKGGTKDIPVLHELGVIDLPNSSFQLSLRRLHTEGSELFKLLEIQLMPLVK</sequence>
<dbReference type="GO" id="GO:0005764">
    <property type="term" value="C:lysosome"/>
    <property type="evidence" value="ECO:0007669"/>
    <property type="project" value="TreeGrafter"/>
</dbReference>
<dbReference type="Proteomes" id="UP000238034">
    <property type="component" value="Unassembled WGS sequence"/>
</dbReference>
<dbReference type="SMART" id="SM00812">
    <property type="entry name" value="Alpha_L_fucos"/>
    <property type="match status" value="1"/>
</dbReference>
<dbReference type="AlphaFoldDB" id="A0A2T0U5V3"/>
<feature type="chain" id="PRO_5015654416" description="alpha-L-fucosidase" evidence="7">
    <location>
        <begin position="30"/>
        <end position="633"/>
    </location>
</feature>
<evidence type="ECO:0000313" key="10">
    <source>
        <dbReference type="Proteomes" id="UP000238034"/>
    </source>
</evidence>
<evidence type="ECO:0000256" key="3">
    <source>
        <dbReference type="ARBA" id="ARBA00012662"/>
    </source>
</evidence>
<comment type="caution">
    <text evidence="9">The sequence shown here is derived from an EMBL/GenBank/DDBJ whole genome shotgun (WGS) entry which is preliminary data.</text>
</comment>
<feature type="domain" description="Glycoside hydrolase family 29 N-terminal" evidence="8">
    <location>
        <begin position="52"/>
        <end position="396"/>
    </location>
</feature>
<keyword evidence="5" id="KW-0378">Hydrolase</keyword>
<protein>
    <recommendedName>
        <fullName evidence="3">alpha-L-fucosidase</fullName>
        <ecNumber evidence="3">3.2.1.51</ecNumber>
    </recommendedName>
</protein>
<gene>
    <name evidence="9" type="ORF">B0I27_104306</name>
</gene>
<dbReference type="InterPro" id="IPR016286">
    <property type="entry name" value="FUC_metazoa-typ"/>
</dbReference>
<dbReference type="InterPro" id="IPR017853">
    <property type="entry name" value="GH"/>
</dbReference>
<evidence type="ECO:0000256" key="4">
    <source>
        <dbReference type="ARBA" id="ARBA00022729"/>
    </source>
</evidence>
<comment type="function">
    <text evidence="1">Alpha-L-fucosidase is responsible for hydrolyzing the alpha-1,6-linked fucose joined to the reducing-end N-acetylglucosamine of the carbohydrate moieties of glycoproteins.</text>
</comment>
<dbReference type="GO" id="GO:0006004">
    <property type="term" value="P:fucose metabolic process"/>
    <property type="evidence" value="ECO:0007669"/>
    <property type="project" value="InterPro"/>
</dbReference>
<dbReference type="InterPro" id="IPR000933">
    <property type="entry name" value="Glyco_hydro_29"/>
</dbReference>
<dbReference type="Gene3D" id="3.20.20.80">
    <property type="entry name" value="Glycosidases"/>
    <property type="match status" value="1"/>
</dbReference>
<dbReference type="InterPro" id="IPR013780">
    <property type="entry name" value="Glyco_hydro_b"/>
</dbReference>
<evidence type="ECO:0000313" key="9">
    <source>
        <dbReference type="EMBL" id="PRY53296.1"/>
    </source>
</evidence>
<dbReference type="GO" id="GO:0004560">
    <property type="term" value="F:alpha-L-fucosidase activity"/>
    <property type="evidence" value="ECO:0007669"/>
    <property type="project" value="InterPro"/>
</dbReference>
<evidence type="ECO:0000256" key="2">
    <source>
        <dbReference type="ARBA" id="ARBA00007951"/>
    </source>
</evidence>
<proteinExistence type="inferred from homology"/>
<dbReference type="PANTHER" id="PTHR10030">
    <property type="entry name" value="ALPHA-L-FUCOSIDASE"/>
    <property type="match status" value="1"/>
</dbReference>
<dbReference type="EC" id="3.2.1.51" evidence="3"/>
<reference evidence="9 10" key="1">
    <citation type="submission" date="2018-03" db="EMBL/GenBank/DDBJ databases">
        <title>Genomic Encyclopedia of Type Strains, Phase III (KMG-III): the genomes of soil and plant-associated and newly described type strains.</title>
        <authorList>
            <person name="Whitman W."/>
        </authorList>
    </citation>
    <scope>NUCLEOTIDE SEQUENCE [LARGE SCALE GENOMIC DNA]</scope>
    <source>
        <strain evidence="9 10">CGMCC 1.9313</strain>
    </source>
</reference>
<evidence type="ECO:0000256" key="1">
    <source>
        <dbReference type="ARBA" id="ARBA00004071"/>
    </source>
</evidence>
<name>A0A2T0U5V3_9SPHI</name>
<comment type="similarity">
    <text evidence="2">Belongs to the glycosyl hydrolase 29 family.</text>
</comment>
<feature type="signal peptide" evidence="7">
    <location>
        <begin position="1"/>
        <end position="29"/>
    </location>
</feature>
<dbReference type="EMBL" id="PVTH01000004">
    <property type="protein sequence ID" value="PRY53296.1"/>
    <property type="molecule type" value="Genomic_DNA"/>
</dbReference>
<dbReference type="SUPFAM" id="SSF51445">
    <property type="entry name" value="(Trans)glycosidases"/>
    <property type="match status" value="1"/>
</dbReference>
<dbReference type="PRINTS" id="PR00741">
    <property type="entry name" value="GLHYDRLASE29"/>
</dbReference>
<evidence type="ECO:0000259" key="8">
    <source>
        <dbReference type="Pfam" id="PF01120"/>
    </source>
</evidence>
<dbReference type="GO" id="GO:0016139">
    <property type="term" value="P:glycoside catabolic process"/>
    <property type="evidence" value="ECO:0007669"/>
    <property type="project" value="TreeGrafter"/>
</dbReference>
<accession>A0A2T0U5V3</accession>
<dbReference type="RefSeq" id="WP_245925465.1">
    <property type="nucleotide sequence ID" value="NZ_PVTH01000004.1"/>
</dbReference>
<evidence type="ECO:0000256" key="7">
    <source>
        <dbReference type="SAM" id="SignalP"/>
    </source>
</evidence>
<dbReference type="Pfam" id="PF01120">
    <property type="entry name" value="Alpha_L_fucos"/>
    <property type="match status" value="1"/>
</dbReference>
<keyword evidence="4 7" id="KW-0732">Signal</keyword>
<keyword evidence="10" id="KW-1185">Reference proteome</keyword>
<dbReference type="Gene3D" id="2.60.40.1180">
    <property type="entry name" value="Golgi alpha-mannosidase II"/>
    <property type="match status" value="1"/>
</dbReference>